<protein>
    <submittedName>
        <fullName evidence="1">Uncharacterized protein</fullName>
    </submittedName>
</protein>
<dbReference type="OrthoDB" id="118821at2157"/>
<evidence type="ECO:0000313" key="2">
    <source>
        <dbReference type="Proteomes" id="UP000694228"/>
    </source>
</evidence>
<dbReference type="AlphaFoldDB" id="A0A8F5VIR9"/>
<gene>
    <name evidence="1" type="ORF">KSK55_09215</name>
</gene>
<name>A0A8F5VIR9_METHU</name>
<organism evidence="1 2">
    <name type="scientific">Methanospirillum hungatei</name>
    <dbReference type="NCBI Taxonomy" id="2203"/>
    <lineage>
        <taxon>Archaea</taxon>
        <taxon>Methanobacteriati</taxon>
        <taxon>Methanobacteriota</taxon>
        <taxon>Stenosarchaea group</taxon>
        <taxon>Methanomicrobia</taxon>
        <taxon>Methanomicrobiales</taxon>
        <taxon>Methanospirillaceae</taxon>
        <taxon>Methanospirillum</taxon>
    </lineage>
</organism>
<reference evidence="1 2" key="1">
    <citation type="submission" date="2021-06" db="EMBL/GenBank/DDBJ databases">
        <title>Complete genome sequence of the secondary alcohol utilizing methanogen Methanospirillum hungatei strain GP1.</title>
        <authorList>
            <person name="Day L.A."/>
            <person name="Costa K.C."/>
        </authorList>
    </citation>
    <scope>NUCLEOTIDE SEQUENCE [LARGE SCALE GENOMIC DNA]</scope>
    <source>
        <strain evidence="1 2">GP1</strain>
    </source>
</reference>
<dbReference type="Proteomes" id="UP000694228">
    <property type="component" value="Chromosome"/>
</dbReference>
<sequence length="71" mass="8282">MKVKDLIYEEIKDMSASEYLSVYQYIHAIKAIRPKLHKNKREHAYEDVCSALNNLTGTLTDDIVQGREERV</sequence>
<proteinExistence type="predicted"/>
<accession>A0A8F5VIR9</accession>
<dbReference type="EMBL" id="CP077107">
    <property type="protein sequence ID" value="QXO93559.1"/>
    <property type="molecule type" value="Genomic_DNA"/>
</dbReference>
<evidence type="ECO:0000313" key="1">
    <source>
        <dbReference type="EMBL" id="QXO93559.1"/>
    </source>
</evidence>